<evidence type="ECO:0000313" key="3">
    <source>
        <dbReference type="EMBL" id="CAD5117223.1"/>
    </source>
</evidence>
<protein>
    <submittedName>
        <fullName evidence="3">DgyrCDS6018</fullName>
    </submittedName>
</protein>
<comment type="caution">
    <text evidence="3">The sequence shown here is derived from an EMBL/GenBank/DDBJ whole genome shotgun (WGS) entry which is preliminary data.</text>
</comment>
<feature type="region of interest" description="Disordered" evidence="2">
    <location>
        <begin position="425"/>
        <end position="478"/>
    </location>
</feature>
<dbReference type="InterPro" id="IPR039902">
    <property type="entry name" value="CCDC148/CCDC112"/>
</dbReference>
<feature type="compositionally biased region" description="Basic and acidic residues" evidence="2">
    <location>
        <begin position="444"/>
        <end position="456"/>
    </location>
</feature>
<proteinExistence type="predicted"/>
<keyword evidence="4" id="KW-1185">Reference proteome</keyword>
<evidence type="ECO:0000256" key="1">
    <source>
        <dbReference type="ARBA" id="ARBA00023054"/>
    </source>
</evidence>
<feature type="region of interest" description="Disordered" evidence="2">
    <location>
        <begin position="1"/>
        <end position="24"/>
    </location>
</feature>
<keyword evidence="1" id="KW-0175">Coiled coil</keyword>
<evidence type="ECO:0000313" key="4">
    <source>
        <dbReference type="Proteomes" id="UP000549394"/>
    </source>
</evidence>
<name>A0A7I8VLW1_9ANNE</name>
<organism evidence="3 4">
    <name type="scientific">Dimorphilus gyrociliatus</name>
    <dbReference type="NCBI Taxonomy" id="2664684"/>
    <lineage>
        <taxon>Eukaryota</taxon>
        <taxon>Metazoa</taxon>
        <taxon>Spiralia</taxon>
        <taxon>Lophotrochozoa</taxon>
        <taxon>Annelida</taxon>
        <taxon>Polychaeta</taxon>
        <taxon>Polychaeta incertae sedis</taxon>
        <taxon>Dinophilidae</taxon>
        <taxon>Dimorphilus</taxon>
    </lineage>
</organism>
<feature type="compositionally biased region" description="Basic and acidic residues" evidence="2">
    <location>
        <begin position="1"/>
        <end position="23"/>
    </location>
</feature>
<dbReference type="OrthoDB" id="2152435at2759"/>
<dbReference type="PANTHER" id="PTHR21549:SF0">
    <property type="entry name" value="COILED-COIL DOMAIN-CONTAINING PROTEIN 112"/>
    <property type="match status" value="1"/>
</dbReference>
<feature type="region of interest" description="Disordered" evidence="2">
    <location>
        <begin position="270"/>
        <end position="295"/>
    </location>
</feature>
<dbReference type="Proteomes" id="UP000549394">
    <property type="component" value="Unassembled WGS sequence"/>
</dbReference>
<dbReference type="AlphaFoldDB" id="A0A7I8VLW1"/>
<gene>
    <name evidence="3" type="ORF">DGYR_LOCUS5773</name>
</gene>
<reference evidence="3 4" key="1">
    <citation type="submission" date="2020-08" db="EMBL/GenBank/DDBJ databases">
        <authorList>
            <person name="Hejnol A."/>
        </authorList>
    </citation>
    <scope>NUCLEOTIDE SEQUENCE [LARGE SCALE GENOMIC DNA]</scope>
</reference>
<evidence type="ECO:0000256" key="2">
    <source>
        <dbReference type="SAM" id="MobiDB-lite"/>
    </source>
</evidence>
<sequence length="478" mass="57316">MEYKKRIKESTSGKRKDQSDTSRKSNFIKDWNNLKLRVSQAEKENAKKYFMPDFGDNMDSDQRFTTDPKADGEKVQQQFSSVKARVNQFKSKLENVIPNPAIITSLKEIIEDIENEISNIKLAQRQKYENLVKEEKLSETEVSAIERRIETWTSTSKPDQNLKECNKQSFSNWETRTDGLLPEIINYNKFIQESKGIRGGWDEYDHGLFLRFRNKHNAKISFVADLLPSIPTRTEEEIFEHEKWYKKLCILNDEKKRAIHSWKKKKEEEQNENLRKLQREREKNNEKDIDSIQKQKRESDIDKKLKINAWRMDKELQRAENEEKLLKERLYEARQEQIRLNEQRKKKNQLLEYKQQKFELEQEMKRIKDLEDSVINEEKRFEASEKIAYFQQRDMKKVKMNVDKKNQSTYEAQIAEQRKREIVRRQAGVNASRDPSRLLQPTKIWEERERQKHETKSNPTVNFSIPHRAVPSWRAGLQ</sequence>
<dbReference type="PANTHER" id="PTHR21549">
    <property type="entry name" value="MUTATED IN BLADDER CANCER 1"/>
    <property type="match status" value="1"/>
</dbReference>
<accession>A0A7I8VLW1</accession>
<dbReference type="EMBL" id="CAJFCJ010000007">
    <property type="protein sequence ID" value="CAD5117223.1"/>
    <property type="molecule type" value="Genomic_DNA"/>
</dbReference>
<feature type="region of interest" description="Disordered" evidence="2">
    <location>
        <begin position="50"/>
        <end position="72"/>
    </location>
</feature>
<feature type="compositionally biased region" description="Basic and acidic residues" evidence="2">
    <location>
        <begin position="60"/>
        <end position="72"/>
    </location>
</feature>